<dbReference type="AlphaFoldDB" id="T0CZF0"/>
<evidence type="ECO:0000313" key="8">
    <source>
        <dbReference type="EMBL" id="UNO50312.1"/>
    </source>
</evidence>
<accession>A0A9E6ZIH4</accession>
<evidence type="ECO:0000256" key="4">
    <source>
        <dbReference type="ARBA" id="ARBA00022989"/>
    </source>
</evidence>
<evidence type="ECO:0000256" key="1">
    <source>
        <dbReference type="ARBA" id="ARBA00004651"/>
    </source>
</evidence>
<keyword evidence="9" id="KW-1185">Reference proteome</keyword>
<dbReference type="KEGG" id="aaco:K1I37_07510"/>
<dbReference type="GO" id="GO:0005886">
    <property type="term" value="C:plasma membrane"/>
    <property type="evidence" value="ECO:0007669"/>
    <property type="project" value="UniProtKB-SubCell"/>
</dbReference>
<proteinExistence type="inferred from homology"/>
<gene>
    <name evidence="8" type="ORF">K1I37_07510</name>
</gene>
<name>T0CZF0_ALIAG</name>
<sequence length="214" mass="24056">MKSREIFLRMGSILSLIICLALIRFPTAWLTTWLPSGMWLQGVWFVACQAMASILPMPAEPVMTACLRAEGAVLGTVENWLGTLVGGVILFLFGRLAAPVVHKLLQHPAVRPTYERMQRRLKPDKFWTITLVQFLPFPFLLVNLLLGTASDVSVTTYIFATAIAITPYQIAWSLGYLGVLRVSHLSWLLVGVMAFVLLVVMIYRSAKRRRHQSQ</sequence>
<feature type="transmembrane region" description="Helical" evidence="6">
    <location>
        <begin position="80"/>
        <end position="98"/>
    </location>
</feature>
<organism evidence="8 9">
    <name type="scientific">Alicyclobacillus acidoterrestris (strain ATCC 49025 / DSM 3922 / CIP 106132 / NCIMB 13137 / GD3B)</name>
    <dbReference type="NCBI Taxonomy" id="1356854"/>
    <lineage>
        <taxon>Bacteria</taxon>
        <taxon>Bacillati</taxon>
        <taxon>Bacillota</taxon>
        <taxon>Bacilli</taxon>
        <taxon>Bacillales</taxon>
        <taxon>Alicyclobacillaceae</taxon>
        <taxon>Alicyclobacillus</taxon>
    </lineage>
</organism>
<keyword evidence="4 6" id="KW-1133">Transmembrane helix</keyword>
<dbReference type="EMBL" id="CP080467">
    <property type="protein sequence ID" value="UNO50312.1"/>
    <property type="molecule type" value="Genomic_DNA"/>
</dbReference>
<evidence type="ECO:0000256" key="2">
    <source>
        <dbReference type="ARBA" id="ARBA00022475"/>
    </source>
</evidence>
<dbReference type="STRING" id="1356854.N007_10570"/>
<dbReference type="PANTHER" id="PTHR12677">
    <property type="entry name" value="GOLGI APPARATUS MEMBRANE PROTEIN TVP38-RELATED"/>
    <property type="match status" value="1"/>
</dbReference>
<feature type="transmembrane region" description="Helical" evidence="6">
    <location>
        <begin position="7"/>
        <end position="26"/>
    </location>
</feature>
<evidence type="ECO:0000256" key="6">
    <source>
        <dbReference type="RuleBase" id="RU366058"/>
    </source>
</evidence>
<dbReference type="RefSeq" id="WP_021297167.1">
    <property type="nucleotide sequence ID" value="NZ_AURB01000145.1"/>
</dbReference>
<feature type="transmembrane region" description="Helical" evidence="6">
    <location>
        <begin position="158"/>
        <end position="179"/>
    </location>
</feature>
<feature type="transmembrane region" description="Helical" evidence="6">
    <location>
        <begin position="126"/>
        <end position="146"/>
    </location>
</feature>
<keyword evidence="2 6" id="KW-1003">Cell membrane</keyword>
<evidence type="ECO:0000313" key="9">
    <source>
        <dbReference type="Proteomes" id="UP000829401"/>
    </source>
</evidence>
<evidence type="ECO:0000256" key="5">
    <source>
        <dbReference type="ARBA" id="ARBA00023136"/>
    </source>
</evidence>
<reference evidence="9" key="1">
    <citation type="journal article" date="2022" name="G3 (Bethesda)">
        <title>Unveiling the complete genome sequence of Alicyclobacillus acidoterrestris DSM 3922T, a taint-producing strain.</title>
        <authorList>
            <person name="Leonardo I.C."/>
            <person name="Barreto Crespo M.T."/>
            <person name="Gaspar F.B."/>
        </authorList>
    </citation>
    <scope>NUCLEOTIDE SEQUENCE [LARGE SCALE GENOMIC DNA]</scope>
    <source>
        <strain evidence="9">DSM 3922</strain>
    </source>
</reference>
<accession>T0CZF0</accession>
<dbReference type="PANTHER" id="PTHR12677:SF59">
    <property type="entry name" value="GOLGI APPARATUS MEMBRANE PROTEIN TVP38-RELATED"/>
    <property type="match status" value="1"/>
</dbReference>
<protein>
    <recommendedName>
        <fullName evidence="6">TVP38/TMEM64 family membrane protein</fullName>
    </recommendedName>
</protein>
<dbReference type="InterPro" id="IPR015414">
    <property type="entry name" value="TMEM64"/>
</dbReference>
<keyword evidence="5 6" id="KW-0472">Membrane</keyword>
<keyword evidence="3 6" id="KW-0812">Transmembrane</keyword>
<comment type="similarity">
    <text evidence="6">Belongs to the TVP38/TMEM64 family.</text>
</comment>
<dbReference type="Proteomes" id="UP000829401">
    <property type="component" value="Chromosome"/>
</dbReference>
<comment type="subcellular location">
    <subcellularLocation>
        <location evidence="1 6">Cell membrane</location>
        <topology evidence="1 6">Multi-pass membrane protein</topology>
    </subcellularLocation>
</comment>
<feature type="transmembrane region" description="Helical" evidence="6">
    <location>
        <begin position="185"/>
        <end position="203"/>
    </location>
</feature>
<dbReference type="InterPro" id="IPR032816">
    <property type="entry name" value="VTT_dom"/>
</dbReference>
<evidence type="ECO:0000259" key="7">
    <source>
        <dbReference type="Pfam" id="PF09335"/>
    </source>
</evidence>
<evidence type="ECO:0000256" key="3">
    <source>
        <dbReference type="ARBA" id="ARBA00022692"/>
    </source>
</evidence>
<dbReference type="Pfam" id="PF09335">
    <property type="entry name" value="VTT_dom"/>
    <property type="match status" value="1"/>
</dbReference>
<feature type="domain" description="VTT" evidence="7">
    <location>
        <begin position="58"/>
        <end position="173"/>
    </location>
</feature>